<feature type="compositionally biased region" description="Polar residues" evidence="4">
    <location>
        <begin position="673"/>
        <end position="698"/>
    </location>
</feature>
<evidence type="ECO:0000256" key="1">
    <source>
        <dbReference type="ARBA" id="ARBA00004613"/>
    </source>
</evidence>
<gene>
    <name evidence="8" type="ORF">BJB45_08850</name>
</gene>
<keyword evidence="9" id="KW-1185">Reference proteome</keyword>
<dbReference type="InterPro" id="IPR006533">
    <property type="entry name" value="T6SS_Vgr_RhsGE"/>
</dbReference>
<comment type="similarity">
    <text evidence="2">Belongs to the VgrG protein family.</text>
</comment>
<evidence type="ECO:0008006" key="10">
    <source>
        <dbReference type="Google" id="ProtNLM"/>
    </source>
</evidence>
<dbReference type="NCBIfam" id="TIGR01646">
    <property type="entry name" value="vgr_GE"/>
    <property type="match status" value="1"/>
</dbReference>
<dbReference type="SUPFAM" id="SSF69255">
    <property type="entry name" value="gp5 N-terminal domain-like"/>
    <property type="match status" value="1"/>
</dbReference>
<feature type="domain" description="Gp5/Type VI secretion system Vgr protein OB-fold" evidence="5">
    <location>
        <begin position="453"/>
        <end position="521"/>
    </location>
</feature>
<evidence type="ECO:0000259" key="7">
    <source>
        <dbReference type="Pfam" id="PF13296"/>
    </source>
</evidence>
<dbReference type="InterPro" id="IPR017847">
    <property type="entry name" value="T6SS_RhsGE_Vgr_subset"/>
</dbReference>
<comment type="caution">
    <text evidence="8">The sequence shown here is derived from an EMBL/GenBank/DDBJ whole genome shotgun (WGS) entry which is preliminary data.</text>
</comment>
<dbReference type="OrthoDB" id="9762420at2"/>
<dbReference type="Proteomes" id="UP000019113">
    <property type="component" value="Unassembled WGS sequence"/>
</dbReference>
<dbReference type="STRING" id="1178482.AR456_18150"/>
<dbReference type="NCBIfam" id="TIGR03361">
    <property type="entry name" value="VI_Rhs_Vgr"/>
    <property type="match status" value="1"/>
</dbReference>
<protein>
    <recommendedName>
        <fullName evidence="10">Gp5/Type VI secretion system Vgr protein OB-fold domain-containing protein</fullName>
    </recommendedName>
</protein>
<comment type="subcellular location">
    <subcellularLocation>
        <location evidence="1">Secreted</location>
    </subcellularLocation>
</comment>
<dbReference type="InterPro" id="IPR050708">
    <property type="entry name" value="T6SS_VgrG/RHS"/>
</dbReference>
<dbReference type="SUPFAM" id="SSF69349">
    <property type="entry name" value="Phage fibre proteins"/>
    <property type="match status" value="1"/>
</dbReference>
<accession>W1NA19</accession>
<dbReference type="InterPro" id="IPR006531">
    <property type="entry name" value="Gp5/Vgr_OB"/>
</dbReference>
<dbReference type="GO" id="GO:0005576">
    <property type="term" value="C:extracellular region"/>
    <property type="evidence" value="ECO:0007669"/>
    <property type="project" value="UniProtKB-SubCell"/>
</dbReference>
<keyword evidence="3" id="KW-0964">Secreted</keyword>
<dbReference type="EMBL" id="AVBC01000019">
    <property type="protein sequence ID" value="ERL52061.1"/>
    <property type="molecule type" value="Genomic_DNA"/>
</dbReference>
<dbReference type="RefSeq" id="WP_021817893.1">
    <property type="nucleotide sequence ID" value="NZ_AVBC01000019.1"/>
</dbReference>
<feature type="domain" description="Putative type VI secretion system Rhs element associated Vgr" evidence="7">
    <location>
        <begin position="542"/>
        <end position="648"/>
    </location>
</feature>
<dbReference type="PATRIC" id="fig|1178482.3.peg.927"/>
<evidence type="ECO:0000256" key="2">
    <source>
        <dbReference type="ARBA" id="ARBA00005558"/>
    </source>
</evidence>
<dbReference type="PANTHER" id="PTHR32305">
    <property type="match status" value="1"/>
</dbReference>
<evidence type="ECO:0000313" key="8">
    <source>
        <dbReference type="EMBL" id="ERL52061.1"/>
    </source>
</evidence>
<dbReference type="Gene3D" id="4.10.220.110">
    <property type="match status" value="1"/>
</dbReference>
<dbReference type="InterPro" id="IPR037026">
    <property type="entry name" value="Vgr_OB-fold_dom_sf"/>
</dbReference>
<dbReference type="eggNOG" id="COG4253">
    <property type="taxonomic scope" value="Bacteria"/>
</dbReference>
<evidence type="ECO:0000256" key="3">
    <source>
        <dbReference type="ARBA" id="ARBA00022525"/>
    </source>
</evidence>
<dbReference type="Gene3D" id="3.55.50.10">
    <property type="entry name" value="Baseplate protein-like domains"/>
    <property type="match status" value="1"/>
</dbReference>
<dbReference type="Pfam" id="PF04717">
    <property type="entry name" value="Phage_base_V"/>
    <property type="match status" value="1"/>
</dbReference>
<dbReference type="AlphaFoldDB" id="W1NA19"/>
<dbReference type="KEGG" id="hhu:AR456_18150"/>
<name>W1NA19_9GAMM</name>
<feature type="domain" description="DUF2345" evidence="6">
    <location>
        <begin position="701"/>
        <end position="849"/>
    </location>
</feature>
<dbReference type="Pfam" id="PF13296">
    <property type="entry name" value="T6SS_Vgr"/>
    <property type="match status" value="1"/>
</dbReference>
<evidence type="ECO:0000313" key="9">
    <source>
        <dbReference type="Proteomes" id="UP000019113"/>
    </source>
</evidence>
<evidence type="ECO:0000259" key="6">
    <source>
        <dbReference type="Pfam" id="PF10106"/>
    </source>
</evidence>
<organism evidence="8 9">
    <name type="scientific">Halomonas huangheensis</name>
    <dbReference type="NCBI Taxonomy" id="1178482"/>
    <lineage>
        <taxon>Bacteria</taxon>
        <taxon>Pseudomonadati</taxon>
        <taxon>Pseudomonadota</taxon>
        <taxon>Gammaproteobacteria</taxon>
        <taxon>Oceanospirillales</taxon>
        <taxon>Halomonadaceae</taxon>
        <taxon>Halomonas</taxon>
    </lineage>
</organism>
<feature type="region of interest" description="Disordered" evidence="4">
    <location>
        <begin position="665"/>
        <end position="704"/>
    </location>
</feature>
<dbReference type="InterPro" id="IPR018769">
    <property type="entry name" value="VgrG2_DUF2345"/>
</dbReference>
<evidence type="ECO:0000256" key="4">
    <source>
        <dbReference type="SAM" id="MobiDB-lite"/>
    </source>
</evidence>
<dbReference type="Pfam" id="PF10106">
    <property type="entry name" value="DUF2345"/>
    <property type="match status" value="1"/>
</dbReference>
<evidence type="ECO:0000259" key="5">
    <source>
        <dbReference type="Pfam" id="PF04717"/>
    </source>
</evidence>
<proteinExistence type="inferred from homology"/>
<dbReference type="Gene3D" id="2.40.50.230">
    <property type="entry name" value="Gp5 N-terminal domain"/>
    <property type="match status" value="1"/>
</dbReference>
<dbReference type="Gene3D" id="2.30.110.50">
    <property type="match status" value="1"/>
</dbReference>
<dbReference type="eggNOG" id="COG3501">
    <property type="taxonomic scope" value="Bacteria"/>
</dbReference>
<dbReference type="PANTHER" id="PTHR32305:SF15">
    <property type="entry name" value="PROTEIN RHSA-RELATED"/>
    <property type="match status" value="1"/>
</dbReference>
<dbReference type="InterPro" id="IPR028244">
    <property type="entry name" value="T6SS_Rhs_Vgr_dom"/>
</dbReference>
<reference evidence="8 9" key="1">
    <citation type="submission" date="2013-08" db="EMBL/GenBank/DDBJ databases">
        <title>draft genome of Halomonas huanghegensis, strain BJGMM-B45T.</title>
        <authorList>
            <person name="Miao C."/>
            <person name="Wan Y."/>
            <person name="Jin W."/>
        </authorList>
    </citation>
    <scope>NUCLEOTIDE SEQUENCE [LARGE SCALE GENOMIC DNA]</scope>
    <source>
        <strain evidence="8 9">BJGMM-B45</strain>
    </source>
</reference>
<sequence>MKEFNLLDNILESFDVELTQDERLLQLQLGDSDLIPHRMVGEERLSRPFAYTLDCISQDGDIELKTLMAQPAELSIRQAGGNYRQLSGLVESAALLGEDGGVFYYQVTLVPWLAMLKLGRDSRIFQDRSVVDILEDVFEQHAIAQGRWRLDLRRDYPARSYCVQYRESDFNFVNRLMEQEGLFYYFEHGGNDDGEGQAGSIDGHRLVITDDVETCLAVSPRTIRFHRQDATETQDSITQWSGVRQQQPTRVSIGTFDYKQSGLEKHTSMETVRDQGNLPDLEVYDYPGEYYYLDHERGEHLTLNRLEALESQAKRFRGFGGARQLKVGQWFELSQHARHASGINDRGSEEERQFLVLGLNIHAENALPVSAHLRTLPGSLQPQLAAAREAHGLEDNSHRHEDYQQAGTGHYLVDFEAQRLSQPYRSSLDHPRPVIGGPQTATVVGPEGEEIHTDHLNRVKIQFHWDRLGQRDGNSSCWVRVSQPNASGRWGGVFVPRIDQEVIVDFLEGDADRPLITGRVYNGDQTPEWHSNGLLSGFKTKTYRGSKFNELVFDDATDQERVRLNSEHSKSQLNLGYLIDQQGNTRGAFRGSGFELRSDAYGAIRANEGLLLTSWGQLGANGEQLDMTPAWQQLLSAWQLSDSLSESATSHNAEPLDARANLKQASEDAQGRYGSSENRGSAESTSAFDGSSARTATQGGRGEAARLKAPWLHAASPAGIALSTPESTHLAQGDSLSVTSGRDINLATGKSLIATMSEKLSMFVQRAGIKLFAAQGKVEVQAQSDNMELTAEKDVKITSTEQKIRIEAAEEILLTSGGGYIRIKGGDIEVHAPGKIDVKGAQHLFAGPASTGSELSELPEGGCETQMKGADKQRSGAMPLGG</sequence>
<feature type="region of interest" description="Disordered" evidence="4">
    <location>
        <begin position="849"/>
        <end position="882"/>
    </location>
</feature>
<dbReference type="SUPFAM" id="SSF69279">
    <property type="entry name" value="Phage tail proteins"/>
    <property type="match status" value="2"/>
</dbReference>
<dbReference type="Pfam" id="PF05954">
    <property type="entry name" value="Phage_GPD"/>
    <property type="match status" value="1"/>
</dbReference>